<dbReference type="AlphaFoldDB" id="A0AAD2D7P2"/>
<keyword evidence="3 9" id="KW-0812">Transmembrane</keyword>
<dbReference type="PANTHER" id="PTHR47823">
    <property type="entry name" value="ION_TRANS DOMAIN-CONTAINING PROTEIN"/>
    <property type="match status" value="1"/>
</dbReference>
<dbReference type="CDD" id="cd00038">
    <property type="entry name" value="CAP_ED"/>
    <property type="match status" value="1"/>
</dbReference>
<keyword evidence="5" id="KW-0406">Ion transport</keyword>
<proteinExistence type="predicted"/>
<evidence type="ECO:0000256" key="5">
    <source>
        <dbReference type="ARBA" id="ARBA00023065"/>
    </source>
</evidence>
<feature type="transmembrane region" description="Helical" evidence="9">
    <location>
        <begin position="329"/>
        <end position="352"/>
    </location>
</feature>
<feature type="compositionally biased region" description="Basic and acidic residues" evidence="8">
    <location>
        <begin position="69"/>
        <end position="82"/>
    </location>
</feature>
<feature type="compositionally biased region" description="Basic and acidic residues" evidence="8">
    <location>
        <begin position="48"/>
        <end position="60"/>
    </location>
</feature>
<dbReference type="FunFam" id="1.10.287.70:FF:000123">
    <property type="entry name" value="Potassium channel KAT3"/>
    <property type="match status" value="1"/>
</dbReference>
<evidence type="ECO:0000259" key="10">
    <source>
        <dbReference type="PROSITE" id="PS50042"/>
    </source>
</evidence>
<dbReference type="SUPFAM" id="SSF81324">
    <property type="entry name" value="Voltage-gated potassium channels"/>
    <property type="match status" value="1"/>
</dbReference>
<keyword evidence="2" id="KW-0813">Transport</keyword>
<dbReference type="SUPFAM" id="SSF51206">
    <property type="entry name" value="cAMP-binding domain-like"/>
    <property type="match status" value="1"/>
</dbReference>
<dbReference type="EMBL" id="CAMPGE010024688">
    <property type="protein sequence ID" value="CAI2382508.1"/>
    <property type="molecule type" value="Genomic_DNA"/>
</dbReference>
<name>A0AAD2D7P2_EUPCR</name>
<keyword evidence="12" id="KW-1185">Reference proteome</keyword>
<dbReference type="GO" id="GO:0005249">
    <property type="term" value="F:voltage-gated potassium channel activity"/>
    <property type="evidence" value="ECO:0007669"/>
    <property type="project" value="InterPro"/>
</dbReference>
<organism evidence="11 12">
    <name type="scientific">Euplotes crassus</name>
    <dbReference type="NCBI Taxonomy" id="5936"/>
    <lineage>
        <taxon>Eukaryota</taxon>
        <taxon>Sar</taxon>
        <taxon>Alveolata</taxon>
        <taxon>Ciliophora</taxon>
        <taxon>Intramacronucleata</taxon>
        <taxon>Spirotrichea</taxon>
        <taxon>Hypotrichia</taxon>
        <taxon>Euplotida</taxon>
        <taxon>Euplotidae</taxon>
        <taxon>Moneuplotes</taxon>
    </lineage>
</organism>
<evidence type="ECO:0000256" key="4">
    <source>
        <dbReference type="ARBA" id="ARBA00022989"/>
    </source>
</evidence>
<feature type="transmembrane region" description="Helical" evidence="9">
    <location>
        <begin position="521"/>
        <end position="541"/>
    </location>
</feature>
<comment type="subcellular location">
    <subcellularLocation>
        <location evidence="1">Membrane</location>
        <topology evidence="1">Multi-pass membrane protein</topology>
    </subcellularLocation>
</comment>
<feature type="transmembrane region" description="Helical" evidence="9">
    <location>
        <begin position="450"/>
        <end position="474"/>
    </location>
</feature>
<evidence type="ECO:0000256" key="6">
    <source>
        <dbReference type="ARBA" id="ARBA00023136"/>
    </source>
</evidence>
<sequence length="931" mass="108006">MYLAVVRNAQKAAKEEINKNNPNQNKRGNPMGRIFDQYNEVEKESEEDSQRKSSQKDIKMGDLTPRDLQLPKEEEVRMDLDKLLWTTDKPAEEQDEGPIDQEDGEKSFKSTKTPVATQKMDTLTPNYMNPLRNNRKKDTSPEEGSLEPSQNLQPKATIRRMETKTANSKSKSGGSKFFKIAKKFLKKDEDKDDDESRIEDIFDWKCDSYSEAEEHKHNDKAFLMMSEEDKQARVEELWGKCIRTATKGALIIDRFNFLKSRVYTFGGSKNTKYERYIKIKDSQKVPFWCIMPTSPFKIIWNITIIFLLLWTAIVVPYQTAFIDETPLGMFIFSLFLDFLFILDLGINFISAVELPDDQVDVRFKAIAMAYIKGWFFIDATACIPFQLVELFISSNSEGGYNKLLRLARLPRLYRLMRILRIFKMSKIFKNNKTFMAIIKIIKMNEGVMKLIKVAMATLLLVHLMTCFWFLFAKFSDFDPDTWVFRVDIRDSHHWQQYLISCYWAFQTLTTVGFGDVGSKTNIEIMVCCIWMIFGVGFYSFIIGNLSSIMNEIDEKAAKLQDKINALDDFARRTKLPSVTVAKIKRFFVNNQEADLDVIDPSLLEGFPISIRADIMYHTHMEIIEKIGFLKATKKNLLWSILPCMKPMRFYEKDYIYRQQEQSMEVVFLYEGEVTMYMDINDQINGESKLIAFNKYKAGSYFGDSDIFCSQLRDSNAMCLQDVNALVLSKKDLETVIGKDKKTGDKMALLAYKRANVHASRMIDALVKEDRVYEFVHRVYPEMNIKRNTACDFLREYIQNYIKNKHDKLTPNEKQILAAFNKENKMISTKKVVEEDSATNIPTIEEYKEMEKLKYNREMAKYQPGLAKIRKTAKSIQSATLKIKANNTPSASHSKLHEITQTSSLIAQKNESIEETLYRLLVRLDQAKSSLA</sequence>
<feature type="compositionally biased region" description="Polar residues" evidence="8">
    <location>
        <begin position="110"/>
        <end position="127"/>
    </location>
</feature>
<evidence type="ECO:0000256" key="1">
    <source>
        <dbReference type="ARBA" id="ARBA00004141"/>
    </source>
</evidence>
<dbReference type="PRINTS" id="PR01463">
    <property type="entry name" value="EAGCHANLFMLY"/>
</dbReference>
<dbReference type="Gene3D" id="1.10.287.70">
    <property type="match status" value="1"/>
</dbReference>
<evidence type="ECO:0000256" key="3">
    <source>
        <dbReference type="ARBA" id="ARBA00022692"/>
    </source>
</evidence>
<comment type="caution">
    <text evidence="11">The sequence shown here is derived from an EMBL/GenBank/DDBJ whole genome shotgun (WGS) entry which is preliminary data.</text>
</comment>
<feature type="compositionally biased region" description="Acidic residues" evidence="8">
    <location>
        <begin position="93"/>
        <end position="103"/>
    </location>
</feature>
<accession>A0AAD2D7P2</accession>
<evidence type="ECO:0000256" key="7">
    <source>
        <dbReference type="ARBA" id="ARBA00023303"/>
    </source>
</evidence>
<feature type="compositionally biased region" description="Low complexity" evidence="8">
    <location>
        <begin position="19"/>
        <end position="30"/>
    </location>
</feature>
<dbReference type="Gene3D" id="2.60.120.10">
    <property type="entry name" value="Jelly Rolls"/>
    <property type="match status" value="1"/>
</dbReference>
<dbReference type="GO" id="GO:0016020">
    <property type="term" value="C:membrane"/>
    <property type="evidence" value="ECO:0007669"/>
    <property type="project" value="UniProtKB-SubCell"/>
</dbReference>
<dbReference type="Pfam" id="PF00027">
    <property type="entry name" value="cNMP_binding"/>
    <property type="match status" value="1"/>
</dbReference>
<dbReference type="InterPro" id="IPR005821">
    <property type="entry name" value="Ion_trans_dom"/>
</dbReference>
<dbReference type="InterPro" id="IPR018490">
    <property type="entry name" value="cNMP-bd_dom_sf"/>
</dbReference>
<feature type="transmembrane region" description="Helical" evidence="9">
    <location>
        <begin position="494"/>
        <end position="514"/>
    </location>
</feature>
<reference evidence="11" key="1">
    <citation type="submission" date="2023-07" db="EMBL/GenBank/DDBJ databases">
        <authorList>
            <consortium name="AG Swart"/>
            <person name="Singh M."/>
            <person name="Singh A."/>
            <person name="Seah K."/>
            <person name="Emmerich C."/>
        </authorList>
    </citation>
    <scope>NUCLEOTIDE SEQUENCE</scope>
    <source>
        <strain evidence="11">DP1</strain>
    </source>
</reference>
<protein>
    <recommendedName>
        <fullName evidence="10">Cyclic nucleotide-binding domain-containing protein</fullName>
    </recommendedName>
</protein>
<feature type="region of interest" description="Disordered" evidence="8">
    <location>
        <begin position="1"/>
        <end position="173"/>
    </location>
</feature>
<keyword evidence="6 9" id="KW-0472">Membrane</keyword>
<dbReference type="PROSITE" id="PS50042">
    <property type="entry name" value="CNMP_BINDING_3"/>
    <property type="match status" value="1"/>
</dbReference>
<gene>
    <name evidence="11" type="ORF">ECRASSUSDP1_LOCUS23982</name>
</gene>
<feature type="transmembrane region" description="Helical" evidence="9">
    <location>
        <begin position="298"/>
        <end position="317"/>
    </location>
</feature>
<evidence type="ECO:0000313" key="11">
    <source>
        <dbReference type="EMBL" id="CAI2382508.1"/>
    </source>
</evidence>
<dbReference type="InterPro" id="IPR003938">
    <property type="entry name" value="K_chnl_volt-dep_EAG/ELK/ERG"/>
</dbReference>
<dbReference type="Pfam" id="PF00520">
    <property type="entry name" value="Ion_trans"/>
    <property type="match status" value="1"/>
</dbReference>
<dbReference type="Proteomes" id="UP001295684">
    <property type="component" value="Unassembled WGS sequence"/>
</dbReference>
<feature type="compositionally biased region" description="Low complexity" evidence="8">
    <location>
        <begin position="164"/>
        <end position="173"/>
    </location>
</feature>
<feature type="domain" description="Cyclic nucleotide-binding" evidence="10">
    <location>
        <begin position="628"/>
        <end position="738"/>
    </location>
</feature>
<dbReference type="PANTHER" id="PTHR47823:SF9">
    <property type="entry name" value="CHROMOSOME UNDETERMINED SCAFFOLD_10, WHOLE GENOME SHOTGUN SEQUENCE"/>
    <property type="match status" value="1"/>
</dbReference>
<dbReference type="InterPro" id="IPR000595">
    <property type="entry name" value="cNMP-bd_dom"/>
</dbReference>
<evidence type="ECO:0000256" key="2">
    <source>
        <dbReference type="ARBA" id="ARBA00022448"/>
    </source>
</evidence>
<evidence type="ECO:0000256" key="8">
    <source>
        <dbReference type="SAM" id="MobiDB-lite"/>
    </source>
</evidence>
<keyword evidence="4 9" id="KW-1133">Transmembrane helix</keyword>
<evidence type="ECO:0000256" key="9">
    <source>
        <dbReference type="SAM" id="Phobius"/>
    </source>
</evidence>
<evidence type="ECO:0000313" key="12">
    <source>
        <dbReference type="Proteomes" id="UP001295684"/>
    </source>
</evidence>
<dbReference type="InterPro" id="IPR014710">
    <property type="entry name" value="RmlC-like_jellyroll"/>
</dbReference>
<keyword evidence="7" id="KW-0407">Ion channel</keyword>